<dbReference type="InterPro" id="IPR027470">
    <property type="entry name" value="Cation_efflux_CTD"/>
</dbReference>
<dbReference type="EMBL" id="JBJIAA010000001">
    <property type="protein sequence ID" value="MFL0248924.1"/>
    <property type="molecule type" value="Genomic_DNA"/>
</dbReference>
<comment type="subcellular location">
    <subcellularLocation>
        <location evidence="1">Membrane</location>
        <topology evidence="1">Multi-pass membrane protein</topology>
    </subcellularLocation>
</comment>
<feature type="transmembrane region" description="Helical" evidence="7">
    <location>
        <begin position="170"/>
        <end position="192"/>
    </location>
</feature>
<dbReference type="InterPro" id="IPR050291">
    <property type="entry name" value="CDF_Transporter"/>
</dbReference>
<dbReference type="SUPFAM" id="SSF161111">
    <property type="entry name" value="Cation efflux protein transmembrane domain-like"/>
    <property type="match status" value="1"/>
</dbReference>
<sequence>MFSNLVISKFIKNYDDISNKKVRENYGILSSIMGLIVNFILFLIELSIGVVLNSIAVIADAFHNLADVSSSLVTLIGFKLSNKPADKNHPFGHGRVEYLSSLLVSAIILMVGFEFIKSSFSRILHPEETKFNLISFIIIIIAIPLKLWLSHFNKYIGQKIKSSALSAVGADALNDVFILSGVIISLLVWRFFHISVDGYVGVIVAIFIMLSGFSIMKSTINPLLGQAPDPTLVKNIKQLAIKYDLIIGVHDLIIHNYGPTRSMASFHAEVPYNVPIMKIHDEIDMAEKEISEKLNMLIVIHMDPVLTDSKEVTEAKKEVARILKNFPEVNSFHDFRIVGTGEHKKLLFDIVITFDVKISKASEDKLIKNIDNEIRRMHPRYETIITIDRDYTETL</sequence>
<feature type="domain" description="Cation efflux protein cytoplasmic" evidence="9">
    <location>
        <begin position="315"/>
        <end position="388"/>
    </location>
</feature>
<gene>
    <name evidence="10" type="ORF">ACJDT4_00695</name>
</gene>
<keyword evidence="3" id="KW-0813">Transport</keyword>
<feature type="transmembrane region" description="Helical" evidence="7">
    <location>
        <begin position="26"/>
        <end position="44"/>
    </location>
</feature>
<evidence type="ECO:0000313" key="11">
    <source>
        <dbReference type="Proteomes" id="UP001623592"/>
    </source>
</evidence>
<dbReference type="InterPro" id="IPR002524">
    <property type="entry name" value="Cation_efflux"/>
</dbReference>
<evidence type="ECO:0000259" key="9">
    <source>
        <dbReference type="Pfam" id="PF16916"/>
    </source>
</evidence>
<dbReference type="InterPro" id="IPR058533">
    <property type="entry name" value="Cation_efflux_TM"/>
</dbReference>
<dbReference type="Gene3D" id="3.30.70.1350">
    <property type="entry name" value="Cation efflux protein, cytoplasmic domain"/>
    <property type="match status" value="2"/>
</dbReference>
<feature type="domain" description="Cation efflux protein transmembrane" evidence="8">
    <location>
        <begin position="32"/>
        <end position="223"/>
    </location>
</feature>
<feature type="transmembrane region" description="Helical" evidence="7">
    <location>
        <begin position="98"/>
        <end position="116"/>
    </location>
</feature>
<dbReference type="SUPFAM" id="SSF160240">
    <property type="entry name" value="Cation efflux protein cytoplasmic domain-like"/>
    <property type="match status" value="2"/>
</dbReference>
<evidence type="ECO:0000256" key="5">
    <source>
        <dbReference type="ARBA" id="ARBA00022989"/>
    </source>
</evidence>
<reference evidence="10 11" key="1">
    <citation type="submission" date="2024-11" db="EMBL/GenBank/DDBJ databases">
        <authorList>
            <person name="Heng Y.C."/>
            <person name="Lim A.C.H."/>
            <person name="Lee J.K.Y."/>
            <person name="Kittelmann S."/>
        </authorList>
    </citation>
    <scope>NUCLEOTIDE SEQUENCE [LARGE SCALE GENOMIC DNA]</scope>
    <source>
        <strain evidence="10 11">WILCCON 0114</strain>
    </source>
</reference>
<dbReference type="Proteomes" id="UP001623592">
    <property type="component" value="Unassembled WGS sequence"/>
</dbReference>
<evidence type="ECO:0000256" key="3">
    <source>
        <dbReference type="ARBA" id="ARBA00022448"/>
    </source>
</evidence>
<dbReference type="InterPro" id="IPR036837">
    <property type="entry name" value="Cation_efflux_CTD_sf"/>
</dbReference>
<evidence type="ECO:0000256" key="6">
    <source>
        <dbReference type="ARBA" id="ARBA00023136"/>
    </source>
</evidence>
<dbReference type="PANTHER" id="PTHR43840:SF15">
    <property type="entry name" value="MITOCHONDRIAL METAL TRANSPORTER 1-RELATED"/>
    <property type="match status" value="1"/>
</dbReference>
<protein>
    <submittedName>
        <fullName evidence="10">Cation diffusion facilitator family transporter</fullName>
    </submittedName>
</protein>
<keyword evidence="4 7" id="KW-0812">Transmembrane</keyword>
<dbReference type="NCBIfam" id="TIGR01297">
    <property type="entry name" value="CDF"/>
    <property type="match status" value="1"/>
</dbReference>
<dbReference type="PANTHER" id="PTHR43840">
    <property type="entry name" value="MITOCHONDRIAL METAL TRANSPORTER 1-RELATED"/>
    <property type="match status" value="1"/>
</dbReference>
<dbReference type="Gene3D" id="1.20.1510.10">
    <property type="entry name" value="Cation efflux protein transmembrane domain"/>
    <property type="match status" value="1"/>
</dbReference>
<proteinExistence type="inferred from homology"/>
<feature type="transmembrane region" description="Helical" evidence="7">
    <location>
        <begin position="198"/>
        <end position="216"/>
    </location>
</feature>
<keyword evidence="11" id="KW-1185">Reference proteome</keyword>
<comment type="similarity">
    <text evidence="2">Belongs to the cation diffusion facilitator (CDF) transporter (TC 2.A.4) family.</text>
</comment>
<evidence type="ECO:0000256" key="2">
    <source>
        <dbReference type="ARBA" id="ARBA00008114"/>
    </source>
</evidence>
<dbReference type="Pfam" id="PF16916">
    <property type="entry name" value="ZT_dimer"/>
    <property type="match status" value="2"/>
</dbReference>
<feature type="transmembrane region" description="Helical" evidence="7">
    <location>
        <begin position="131"/>
        <end position="149"/>
    </location>
</feature>
<keyword evidence="6 7" id="KW-0472">Membrane</keyword>
<dbReference type="Pfam" id="PF01545">
    <property type="entry name" value="Cation_efflux"/>
    <property type="match status" value="1"/>
</dbReference>
<dbReference type="InterPro" id="IPR027469">
    <property type="entry name" value="Cation_efflux_TMD_sf"/>
</dbReference>
<keyword evidence="5 7" id="KW-1133">Transmembrane helix</keyword>
<feature type="domain" description="Cation efflux protein cytoplasmic" evidence="9">
    <location>
        <begin position="228"/>
        <end position="304"/>
    </location>
</feature>
<dbReference type="RefSeq" id="WP_406785602.1">
    <property type="nucleotide sequence ID" value="NZ_JBJIAA010000001.1"/>
</dbReference>
<organism evidence="10 11">
    <name type="scientific">Clostridium neuense</name>
    <dbReference type="NCBI Taxonomy" id="1728934"/>
    <lineage>
        <taxon>Bacteria</taxon>
        <taxon>Bacillati</taxon>
        <taxon>Bacillota</taxon>
        <taxon>Clostridia</taxon>
        <taxon>Eubacteriales</taxon>
        <taxon>Clostridiaceae</taxon>
        <taxon>Clostridium</taxon>
    </lineage>
</organism>
<name>A0ABW8TD63_9CLOT</name>
<accession>A0ABW8TD63</accession>
<evidence type="ECO:0000256" key="1">
    <source>
        <dbReference type="ARBA" id="ARBA00004141"/>
    </source>
</evidence>
<evidence type="ECO:0000259" key="8">
    <source>
        <dbReference type="Pfam" id="PF01545"/>
    </source>
</evidence>
<evidence type="ECO:0000313" key="10">
    <source>
        <dbReference type="EMBL" id="MFL0248924.1"/>
    </source>
</evidence>
<evidence type="ECO:0000256" key="7">
    <source>
        <dbReference type="SAM" id="Phobius"/>
    </source>
</evidence>
<evidence type="ECO:0000256" key="4">
    <source>
        <dbReference type="ARBA" id="ARBA00022692"/>
    </source>
</evidence>
<comment type="caution">
    <text evidence="10">The sequence shown here is derived from an EMBL/GenBank/DDBJ whole genome shotgun (WGS) entry which is preliminary data.</text>
</comment>